<protein>
    <recommendedName>
        <fullName evidence="3">Thioesterase</fullName>
    </recommendedName>
</protein>
<organism evidence="1 2">
    <name type="scientific">Faucicola atlantae</name>
    <dbReference type="NCBI Taxonomy" id="34059"/>
    <lineage>
        <taxon>Bacteria</taxon>
        <taxon>Pseudomonadati</taxon>
        <taxon>Pseudomonadota</taxon>
        <taxon>Gammaproteobacteria</taxon>
        <taxon>Moraxellales</taxon>
        <taxon>Moraxellaceae</taxon>
        <taxon>Faucicola</taxon>
    </lineage>
</organism>
<evidence type="ECO:0008006" key="3">
    <source>
        <dbReference type="Google" id="ProtNLM"/>
    </source>
</evidence>
<dbReference type="SUPFAM" id="SSF54637">
    <property type="entry name" value="Thioesterase/thiol ester dehydrase-isomerase"/>
    <property type="match status" value="1"/>
</dbReference>
<name>A0A378Q5N5_9GAMM</name>
<accession>A0A378Q5N5</accession>
<dbReference type="RefSeq" id="WP_245945341.1">
    <property type="nucleotide sequence ID" value="NZ_MXAO01000090.1"/>
</dbReference>
<reference evidence="1 2" key="1">
    <citation type="submission" date="2018-06" db="EMBL/GenBank/DDBJ databases">
        <authorList>
            <consortium name="Pathogen Informatics"/>
            <person name="Doyle S."/>
        </authorList>
    </citation>
    <scope>NUCLEOTIDE SEQUENCE [LARGE SCALE GENOMIC DNA]</scope>
    <source>
        <strain evidence="1 2">NCTC11091</strain>
    </source>
</reference>
<gene>
    <name evidence="1" type="ORF">NCTC11091_01785</name>
</gene>
<dbReference type="AlphaFoldDB" id="A0A378Q5N5"/>
<proteinExistence type="predicted"/>
<dbReference type="Proteomes" id="UP000255193">
    <property type="component" value="Unassembled WGS sequence"/>
</dbReference>
<dbReference type="Gene3D" id="3.10.129.10">
    <property type="entry name" value="Hotdog Thioesterase"/>
    <property type="match status" value="1"/>
</dbReference>
<dbReference type="EMBL" id="UGQA01000001">
    <property type="protein sequence ID" value="STY95975.1"/>
    <property type="molecule type" value="Genomic_DNA"/>
</dbReference>
<dbReference type="InterPro" id="IPR029069">
    <property type="entry name" value="HotDog_dom_sf"/>
</dbReference>
<sequence length="151" mass="17081">MLPNRRVEAIAMDEVNFVFETVMRVRSNEVSIGQHMSIEALIALLSETRARFLYSKDIKEITTDYTGLVINDVSARFVSRVRAREELLFEVGVHGLHDSGGDFVFKVSRMFDGSAVAQAVMGFVAYDYRTNQPTKLSPQLVEVFDIKPFVL</sequence>
<dbReference type="Pfam" id="PF13279">
    <property type="entry name" value="4HBT_2"/>
    <property type="match status" value="1"/>
</dbReference>
<evidence type="ECO:0000313" key="2">
    <source>
        <dbReference type="Proteomes" id="UP000255193"/>
    </source>
</evidence>
<evidence type="ECO:0000313" key="1">
    <source>
        <dbReference type="EMBL" id="STY95975.1"/>
    </source>
</evidence>